<accession>W1PU11</accession>
<feature type="region of interest" description="Disordered" evidence="1">
    <location>
        <begin position="111"/>
        <end position="190"/>
    </location>
</feature>
<dbReference type="Proteomes" id="UP000017836">
    <property type="component" value="Unassembled WGS sequence"/>
</dbReference>
<keyword evidence="3" id="KW-1185">Reference proteome</keyword>
<organism evidence="2 3">
    <name type="scientific">Amborella trichopoda</name>
    <dbReference type="NCBI Taxonomy" id="13333"/>
    <lineage>
        <taxon>Eukaryota</taxon>
        <taxon>Viridiplantae</taxon>
        <taxon>Streptophyta</taxon>
        <taxon>Embryophyta</taxon>
        <taxon>Tracheophyta</taxon>
        <taxon>Spermatophyta</taxon>
        <taxon>Magnoliopsida</taxon>
        <taxon>Amborellales</taxon>
        <taxon>Amborellaceae</taxon>
        <taxon>Amborella</taxon>
    </lineage>
</organism>
<dbReference type="STRING" id="13333.W1PU11"/>
<feature type="compositionally biased region" description="Basic residues" evidence="1">
    <location>
        <begin position="120"/>
        <end position="140"/>
    </location>
</feature>
<sequence>MGHGVSTPHFRHMAMKILNLTSNTSGCAYKEDEQTKAKRLNNLVFVQSNQKLQERHRKLERNEREAIEAVDIHDTCEWLIDADDDEVFPGEGLNWGQVHETVGTAMPLVRTTRAQSQSQRKAKEKAHHGKAMAKKKKRVMTSREDDKEEEVDSEETRDDTQYVEEGDDSYDNGMASSSNAPLDPLKHPMW</sequence>
<dbReference type="EMBL" id="KI392588">
    <property type="protein sequence ID" value="ERN13527.1"/>
    <property type="molecule type" value="Genomic_DNA"/>
</dbReference>
<protein>
    <submittedName>
        <fullName evidence="2">Uncharacterized protein</fullName>
    </submittedName>
</protein>
<evidence type="ECO:0000256" key="1">
    <source>
        <dbReference type="SAM" id="MobiDB-lite"/>
    </source>
</evidence>
<proteinExistence type="predicted"/>
<feature type="compositionally biased region" description="Acidic residues" evidence="1">
    <location>
        <begin position="146"/>
        <end position="170"/>
    </location>
</feature>
<dbReference type="OMA" id="NTSGCAY"/>
<name>W1PU11_AMBTC</name>
<reference evidence="3" key="1">
    <citation type="journal article" date="2013" name="Science">
        <title>The Amborella genome and the evolution of flowering plants.</title>
        <authorList>
            <consortium name="Amborella Genome Project"/>
        </authorList>
    </citation>
    <scope>NUCLEOTIDE SEQUENCE [LARGE SCALE GENOMIC DNA]</scope>
</reference>
<gene>
    <name evidence="2" type="ORF">AMTR_s00041p00226380</name>
</gene>
<dbReference type="AlphaFoldDB" id="W1PU11"/>
<dbReference type="HOGENOM" id="CLU_132862_0_0_1"/>
<evidence type="ECO:0000313" key="3">
    <source>
        <dbReference type="Proteomes" id="UP000017836"/>
    </source>
</evidence>
<dbReference type="Gramene" id="ERN13527">
    <property type="protein sequence ID" value="ERN13527"/>
    <property type="gene ID" value="AMTR_s00041p00226380"/>
</dbReference>
<evidence type="ECO:0000313" key="2">
    <source>
        <dbReference type="EMBL" id="ERN13527.1"/>
    </source>
</evidence>